<accession>A0A9P5WY53</accession>
<name>A0A9P5WY53_9AGAR</name>
<keyword evidence="1" id="KW-0732">Signal</keyword>
<dbReference type="EMBL" id="MU152377">
    <property type="protein sequence ID" value="KAF9440627.1"/>
    <property type="molecule type" value="Genomic_DNA"/>
</dbReference>
<proteinExistence type="predicted"/>
<dbReference type="Proteomes" id="UP000807342">
    <property type="component" value="Unassembled WGS sequence"/>
</dbReference>
<feature type="chain" id="PRO_5040196033" evidence="1">
    <location>
        <begin position="21"/>
        <end position="159"/>
    </location>
</feature>
<protein>
    <submittedName>
        <fullName evidence="2">Uncharacterized protein</fullName>
    </submittedName>
</protein>
<evidence type="ECO:0000313" key="3">
    <source>
        <dbReference type="Proteomes" id="UP000807342"/>
    </source>
</evidence>
<feature type="signal peptide" evidence="1">
    <location>
        <begin position="1"/>
        <end position="20"/>
    </location>
</feature>
<keyword evidence="3" id="KW-1185">Reference proteome</keyword>
<gene>
    <name evidence="2" type="ORF">P691DRAFT_781840</name>
</gene>
<comment type="caution">
    <text evidence="2">The sequence shown here is derived from an EMBL/GenBank/DDBJ whole genome shotgun (WGS) entry which is preliminary data.</text>
</comment>
<reference evidence="2" key="1">
    <citation type="submission" date="2020-11" db="EMBL/GenBank/DDBJ databases">
        <authorList>
            <consortium name="DOE Joint Genome Institute"/>
            <person name="Ahrendt S."/>
            <person name="Riley R."/>
            <person name="Andreopoulos W."/>
            <person name="Labutti K."/>
            <person name="Pangilinan J."/>
            <person name="Ruiz-Duenas F.J."/>
            <person name="Barrasa J.M."/>
            <person name="Sanchez-Garcia M."/>
            <person name="Camarero S."/>
            <person name="Miyauchi S."/>
            <person name="Serrano A."/>
            <person name="Linde D."/>
            <person name="Babiker R."/>
            <person name="Drula E."/>
            <person name="Ayuso-Fernandez I."/>
            <person name="Pacheco R."/>
            <person name="Padilla G."/>
            <person name="Ferreira P."/>
            <person name="Barriuso J."/>
            <person name="Kellner H."/>
            <person name="Castanera R."/>
            <person name="Alfaro M."/>
            <person name="Ramirez L."/>
            <person name="Pisabarro A.G."/>
            <person name="Kuo A."/>
            <person name="Tritt A."/>
            <person name="Lipzen A."/>
            <person name="He G."/>
            <person name="Yan M."/>
            <person name="Ng V."/>
            <person name="Cullen D."/>
            <person name="Martin F."/>
            <person name="Rosso M.-N."/>
            <person name="Henrissat B."/>
            <person name="Hibbett D."/>
            <person name="Martinez A.T."/>
            <person name="Grigoriev I.V."/>
        </authorList>
    </citation>
    <scope>NUCLEOTIDE SEQUENCE</scope>
    <source>
        <strain evidence="2">MF-IS2</strain>
    </source>
</reference>
<evidence type="ECO:0000313" key="2">
    <source>
        <dbReference type="EMBL" id="KAF9440627.1"/>
    </source>
</evidence>
<evidence type="ECO:0000256" key="1">
    <source>
        <dbReference type="SAM" id="SignalP"/>
    </source>
</evidence>
<dbReference type="AlphaFoldDB" id="A0A9P5WY53"/>
<organism evidence="2 3">
    <name type="scientific">Macrolepiota fuliginosa MF-IS2</name>
    <dbReference type="NCBI Taxonomy" id="1400762"/>
    <lineage>
        <taxon>Eukaryota</taxon>
        <taxon>Fungi</taxon>
        <taxon>Dikarya</taxon>
        <taxon>Basidiomycota</taxon>
        <taxon>Agaricomycotina</taxon>
        <taxon>Agaricomycetes</taxon>
        <taxon>Agaricomycetidae</taxon>
        <taxon>Agaricales</taxon>
        <taxon>Agaricineae</taxon>
        <taxon>Agaricaceae</taxon>
        <taxon>Macrolepiota</taxon>
    </lineage>
</organism>
<sequence length="159" mass="17942">MDQSLLMCFFLCVLLHTANTHPYPMEVTGDVLEKTKVQATRHISAWLQIFRKAGTKKIECALIAQLSKALVQCWLEIEGAYPDAEGMIEIGLIKPSHTLNSVSHKHSTFKVIYKGWVIGTMHVPDMWWSVGPSWEGIDVGKTFWSWGLIGFNVIMVPRA</sequence>